<accession>A0ABT8AEY2</accession>
<name>A0ABT8AEY2_9PROT</name>
<keyword evidence="1" id="KW-0732">Signal</keyword>
<protein>
    <recommendedName>
        <fullName evidence="4">DUF4105 domain-containing protein</fullName>
    </recommendedName>
</protein>
<feature type="chain" id="PRO_5047059120" description="DUF4105 domain-containing protein" evidence="1">
    <location>
        <begin position="26"/>
        <end position="435"/>
    </location>
</feature>
<dbReference type="Proteomes" id="UP001529369">
    <property type="component" value="Unassembled WGS sequence"/>
</dbReference>
<proteinExistence type="predicted"/>
<dbReference type="EMBL" id="JAUFPN010000203">
    <property type="protein sequence ID" value="MDN3568121.1"/>
    <property type="molecule type" value="Genomic_DNA"/>
</dbReference>
<feature type="signal peptide" evidence="1">
    <location>
        <begin position="1"/>
        <end position="25"/>
    </location>
</feature>
<gene>
    <name evidence="2" type="ORF">QWZ14_27380</name>
</gene>
<dbReference type="PROSITE" id="PS51257">
    <property type="entry name" value="PROKAR_LIPOPROTEIN"/>
    <property type="match status" value="1"/>
</dbReference>
<organism evidence="2 3">
    <name type="scientific">Paeniroseomonas aquatica</name>
    <dbReference type="NCBI Taxonomy" id="373043"/>
    <lineage>
        <taxon>Bacteria</taxon>
        <taxon>Pseudomonadati</taxon>
        <taxon>Pseudomonadota</taxon>
        <taxon>Alphaproteobacteria</taxon>
        <taxon>Acetobacterales</taxon>
        <taxon>Acetobacteraceae</taxon>
        <taxon>Paeniroseomonas</taxon>
    </lineage>
</organism>
<dbReference type="RefSeq" id="WP_290320223.1">
    <property type="nucleotide sequence ID" value="NZ_JAUFPN010000203.1"/>
</dbReference>
<sequence>MRTWVRRAGPALALWLGGCAVVDFARPGATDAETTYAGTFAYYAEFCALSQIRKKPGFGAEVVGEIGGHAVFYLNGACRGTGPDRQVLRLCDGTGEAGVGISMNEHFRNAKWVAIPGRDIFFDGGLPPAAPLTRAAYRRTQDEARRLGLYDGIDFHPRFFAAMPAGADAEAYKYEISVATDYAISHGRGRYCARVPVTEPQMRAMIGFLNAENAPYRSGAREFRWSLFRDNCIHLAHNALAAAGFWQEWPTNRSLLVSILDFPVPKNEFVNLMRRANDPALADPIAVWRDLAARRSVLEFGQLPARPGAIALSWPAREPNAVYETALKLVFYDEPHFGPYRGWLEAILADPAQVELEANLRHHARLARAQQAGWQPLSWWLAQPGMREASAAEVARFRDRYAEALGRDVAAMDRQLTLVQRARAVPARLATARPF</sequence>
<keyword evidence="3" id="KW-1185">Reference proteome</keyword>
<comment type="caution">
    <text evidence="2">The sequence shown here is derived from an EMBL/GenBank/DDBJ whole genome shotgun (WGS) entry which is preliminary data.</text>
</comment>
<evidence type="ECO:0000313" key="2">
    <source>
        <dbReference type="EMBL" id="MDN3568121.1"/>
    </source>
</evidence>
<evidence type="ECO:0000313" key="3">
    <source>
        <dbReference type="Proteomes" id="UP001529369"/>
    </source>
</evidence>
<reference evidence="3" key="1">
    <citation type="journal article" date="2019" name="Int. J. Syst. Evol. Microbiol.">
        <title>The Global Catalogue of Microorganisms (GCM) 10K type strain sequencing project: providing services to taxonomists for standard genome sequencing and annotation.</title>
        <authorList>
            <consortium name="The Broad Institute Genomics Platform"/>
            <consortium name="The Broad Institute Genome Sequencing Center for Infectious Disease"/>
            <person name="Wu L."/>
            <person name="Ma J."/>
        </authorList>
    </citation>
    <scope>NUCLEOTIDE SEQUENCE [LARGE SCALE GENOMIC DNA]</scope>
    <source>
        <strain evidence="3">CECT 7131</strain>
    </source>
</reference>
<evidence type="ECO:0000256" key="1">
    <source>
        <dbReference type="SAM" id="SignalP"/>
    </source>
</evidence>
<evidence type="ECO:0008006" key="4">
    <source>
        <dbReference type="Google" id="ProtNLM"/>
    </source>
</evidence>